<feature type="compositionally biased region" description="Basic residues" evidence="8">
    <location>
        <begin position="1"/>
        <end position="27"/>
    </location>
</feature>
<proteinExistence type="inferred from homology"/>
<keyword evidence="10" id="KW-1185">Reference proteome</keyword>
<evidence type="ECO:0000256" key="4">
    <source>
        <dbReference type="ARBA" id="ARBA00011187"/>
    </source>
</evidence>
<dbReference type="AlphaFoldDB" id="A0AAD9ZGR6"/>
<sequence>MARPLQKKKNKSSLPRVRQKPKSKRINIKSNPIVAANWDSKLTLSQNYHRLGLSSKLNSHTGGTEIKGTQNDKEMKGRSRSGSGLVIPSSRAPKVLGTEEVRVVRDSKTGAIVSIQDGRKEREGRNPLNDPLNELSDSEAKDGEEEREDVGRSRGIVPDLEEAAKYSKKKRPRRQSQREREWIERLVEKWGDNWDGMVRDRRLNPQQQTEGDLRRRVGLWKKDQARSDVREDGHEMET</sequence>
<protein>
    <recommendedName>
        <fullName evidence="5">Nucleolar protein 16</fullName>
    </recommendedName>
</protein>
<evidence type="ECO:0000256" key="2">
    <source>
        <dbReference type="ARBA" id="ARBA00004604"/>
    </source>
</evidence>
<evidence type="ECO:0000313" key="10">
    <source>
        <dbReference type="Proteomes" id="UP001276659"/>
    </source>
</evidence>
<dbReference type="Proteomes" id="UP001276659">
    <property type="component" value="Unassembled WGS sequence"/>
</dbReference>
<keyword evidence="7" id="KW-0687">Ribonucleoprotein</keyword>
<dbReference type="GO" id="GO:0005730">
    <property type="term" value="C:nucleolus"/>
    <property type="evidence" value="ECO:0007669"/>
    <property type="project" value="UniProtKB-SubCell"/>
</dbReference>
<feature type="region of interest" description="Disordered" evidence="8">
    <location>
        <begin position="201"/>
        <end position="238"/>
    </location>
</feature>
<feature type="region of interest" description="Disordered" evidence="8">
    <location>
        <begin position="1"/>
        <end position="29"/>
    </location>
</feature>
<name>A0AAD9ZGR6_9LECA</name>
<evidence type="ECO:0000256" key="8">
    <source>
        <dbReference type="SAM" id="MobiDB-lite"/>
    </source>
</evidence>
<feature type="compositionally biased region" description="Basic residues" evidence="8">
    <location>
        <begin position="166"/>
        <end position="175"/>
    </location>
</feature>
<feature type="compositionally biased region" description="Basic and acidic residues" evidence="8">
    <location>
        <begin position="97"/>
        <end position="108"/>
    </location>
</feature>
<organism evidence="9 10">
    <name type="scientific">Lepraria neglecta</name>
    <dbReference type="NCBI Taxonomy" id="209136"/>
    <lineage>
        <taxon>Eukaryota</taxon>
        <taxon>Fungi</taxon>
        <taxon>Dikarya</taxon>
        <taxon>Ascomycota</taxon>
        <taxon>Pezizomycotina</taxon>
        <taxon>Lecanoromycetes</taxon>
        <taxon>OSLEUM clade</taxon>
        <taxon>Lecanoromycetidae</taxon>
        <taxon>Lecanorales</taxon>
        <taxon>Lecanorineae</taxon>
        <taxon>Stereocaulaceae</taxon>
        <taxon>Lepraria</taxon>
    </lineage>
</organism>
<dbReference type="PANTHER" id="PTHR13243">
    <property type="entry name" value="HSPC111 PROTEIN-RELATED"/>
    <property type="match status" value="1"/>
</dbReference>
<feature type="compositionally biased region" description="Basic and acidic residues" evidence="8">
    <location>
        <begin position="211"/>
        <end position="238"/>
    </location>
</feature>
<comment type="function">
    <text evidence="1">Involved in the biogenesis of the 60S ribosomal subunit.</text>
</comment>
<evidence type="ECO:0000256" key="7">
    <source>
        <dbReference type="ARBA" id="ARBA00023274"/>
    </source>
</evidence>
<comment type="subcellular location">
    <subcellularLocation>
        <location evidence="2">Nucleus</location>
        <location evidence="2">Nucleolus</location>
    </subcellularLocation>
</comment>
<accession>A0AAD9ZGR6</accession>
<comment type="similarity">
    <text evidence="3">Belongs to the NOP16 family.</text>
</comment>
<keyword evidence="6" id="KW-0539">Nucleus</keyword>
<evidence type="ECO:0000256" key="5">
    <source>
        <dbReference type="ARBA" id="ARBA00015522"/>
    </source>
</evidence>
<dbReference type="Pfam" id="PF09420">
    <property type="entry name" value="Nop16"/>
    <property type="match status" value="1"/>
</dbReference>
<evidence type="ECO:0000256" key="3">
    <source>
        <dbReference type="ARBA" id="ARBA00008479"/>
    </source>
</evidence>
<dbReference type="GO" id="GO:1990904">
    <property type="term" value="C:ribonucleoprotein complex"/>
    <property type="evidence" value="ECO:0007669"/>
    <property type="project" value="UniProtKB-KW"/>
</dbReference>
<evidence type="ECO:0000313" key="9">
    <source>
        <dbReference type="EMBL" id="KAK3178579.1"/>
    </source>
</evidence>
<dbReference type="PANTHER" id="PTHR13243:SF1">
    <property type="entry name" value="NUCLEOLAR PROTEIN 16"/>
    <property type="match status" value="1"/>
</dbReference>
<dbReference type="InterPro" id="IPR019002">
    <property type="entry name" value="Ribosome_biogenesis_Nop16"/>
</dbReference>
<dbReference type="EMBL" id="JASNWA010000003">
    <property type="protein sequence ID" value="KAK3178579.1"/>
    <property type="molecule type" value="Genomic_DNA"/>
</dbReference>
<evidence type="ECO:0000256" key="1">
    <source>
        <dbReference type="ARBA" id="ARBA00002889"/>
    </source>
</evidence>
<feature type="region of interest" description="Disordered" evidence="8">
    <location>
        <begin position="54"/>
        <end position="179"/>
    </location>
</feature>
<reference evidence="9" key="1">
    <citation type="submission" date="2022-11" db="EMBL/GenBank/DDBJ databases">
        <title>Chromosomal genome sequence assembly and mating type (MAT) locus characterization of the leprose asexual lichenized fungus Lepraria neglecta (Nyl.) Erichsen.</title>
        <authorList>
            <person name="Allen J.L."/>
            <person name="Pfeffer B."/>
        </authorList>
    </citation>
    <scope>NUCLEOTIDE SEQUENCE</scope>
    <source>
        <strain evidence="9">Allen 5258</strain>
    </source>
</reference>
<evidence type="ECO:0000256" key="6">
    <source>
        <dbReference type="ARBA" id="ARBA00023242"/>
    </source>
</evidence>
<comment type="subunit">
    <text evidence="4">Component of the pre-66S ribosomal particle.</text>
</comment>
<comment type="caution">
    <text evidence="9">The sequence shown here is derived from an EMBL/GenBank/DDBJ whole genome shotgun (WGS) entry which is preliminary data.</text>
</comment>
<dbReference type="GO" id="GO:0042273">
    <property type="term" value="P:ribosomal large subunit biogenesis"/>
    <property type="evidence" value="ECO:0007669"/>
    <property type="project" value="TreeGrafter"/>
</dbReference>
<gene>
    <name evidence="9" type="ORF">OEA41_000716</name>
</gene>